<dbReference type="SMART" id="SM00829">
    <property type="entry name" value="PKS_ER"/>
    <property type="match status" value="1"/>
</dbReference>
<dbReference type="PANTHER" id="PTHR45033:SF3">
    <property type="entry name" value="DEHYDROGENASE, PUTATIVE (AFU_ORTHOLOGUE AFUA_2G13270)-RELATED"/>
    <property type="match status" value="1"/>
</dbReference>
<dbReference type="Pfam" id="PF00107">
    <property type="entry name" value="ADH_zinc_N"/>
    <property type="match status" value="1"/>
</dbReference>
<accession>A0A9P6HPM8</accession>
<dbReference type="SUPFAM" id="SSF50129">
    <property type="entry name" value="GroES-like"/>
    <property type="match status" value="1"/>
</dbReference>
<dbReference type="AlphaFoldDB" id="A0A9P6HPM8"/>
<dbReference type="InterPro" id="IPR020843">
    <property type="entry name" value="ER"/>
</dbReference>
<gene>
    <name evidence="2" type="ORF">BJ322DRAFT_1027401</name>
</gene>
<dbReference type="InterPro" id="IPR011032">
    <property type="entry name" value="GroES-like_sf"/>
</dbReference>
<dbReference type="EMBL" id="WIUZ02000001">
    <property type="protein sequence ID" value="KAF9792140.1"/>
    <property type="molecule type" value="Genomic_DNA"/>
</dbReference>
<evidence type="ECO:0000313" key="2">
    <source>
        <dbReference type="EMBL" id="KAF9792140.1"/>
    </source>
</evidence>
<dbReference type="SUPFAM" id="SSF51735">
    <property type="entry name" value="NAD(P)-binding Rossmann-fold domains"/>
    <property type="match status" value="1"/>
</dbReference>
<dbReference type="GO" id="GO:0016491">
    <property type="term" value="F:oxidoreductase activity"/>
    <property type="evidence" value="ECO:0007669"/>
    <property type="project" value="InterPro"/>
</dbReference>
<dbReference type="CDD" id="cd05188">
    <property type="entry name" value="MDR"/>
    <property type="match status" value="1"/>
</dbReference>
<dbReference type="OrthoDB" id="1706066at2759"/>
<evidence type="ECO:0000259" key="1">
    <source>
        <dbReference type="SMART" id="SM00829"/>
    </source>
</evidence>
<comment type="caution">
    <text evidence="2">The sequence shown here is derived from an EMBL/GenBank/DDBJ whole genome shotgun (WGS) entry which is preliminary data.</text>
</comment>
<proteinExistence type="predicted"/>
<dbReference type="PANTHER" id="PTHR45033">
    <property type="match status" value="1"/>
</dbReference>
<dbReference type="InterPro" id="IPR052711">
    <property type="entry name" value="Zinc_ADH-like"/>
</dbReference>
<reference evidence="2" key="2">
    <citation type="submission" date="2020-11" db="EMBL/GenBank/DDBJ databases">
        <authorList>
            <consortium name="DOE Joint Genome Institute"/>
            <person name="Kuo A."/>
            <person name="Miyauchi S."/>
            <person name="Kiss E."/>
            <person name="Drula E."/>
            <person name="Kohler A."/>
            <person name="Sanchez-Garcia M."/>
            <person name="Andreopoulos B."/>
            <person name="Barry K.W."/>
            <person name="Bonito G."/>
            <person name="Buee M."/>
            <person name="Carver A."/>
            <person name="Chen C."/>
            <person name="Cichocki N."/>
            <person name="Clum A."/>
            <person name="Culley D."/>
            <person name="Crous P.W."/>
            <person name="Fauchery L."/>
            <person name="Girlanda M."/>
            <person name="Hayes R."/>
            <person name="Keri Z."/>
            <person name="Labutti K."/>
            <person name="Lipzen A."/>
            <person name="Lombard V."/>
            <person name="Magnuson J."/>
            <person name="Maillard F."/>
            <person name="Morin E."/>
            <person name="Murat C."/>
            <person name="Nolan M."/>
            <person name="Ohm R."/>
            <person name="Pangilinan J."/>
            <person name="Pereira M."/>
            <person name="Perotto S."/>
            <person name="Peter M."/>
            <person name="Riley R."/>
            <person name="Sitrit Y."/>
            <person name="Stielow B."/>
            <person name="Szollosi G."/>
            <person name="Zifcakova L."/>
            <person name="Stursova M."/>
            <person name="Spatafora J.W."/>
            <person name="Tedersoo L."/>
            <person name="Vaario L.-M."/>
            <person name="Yamada A."/>
            <person name="Yan M."/>
            <person name="Wang P."/>
            <person name="Xu J."/>
            <person name="Bruns T."/>
            <person name="Baldrian P."/>
            <person name="Vilgalys R."/>
            <person name="Henrissat B."/>
            <person name="Grigoriev I.V."/>
            <person name="Hibbett D."/>
            <person name="Nagy L.G."/>
            <person name="Martin F.M."/>
        </authorList>
    </citation>
    <scope>NUCLEOTIDE SEQUENCE</scope>
    <source>
        <strain evidence="2">UH-Tt-Lm1</strain>
    </source>
</reference>
<dbReference type="InterPro" id="IPR013149">
    <property type="entry name" value="ADH-like_C"/>
</dbReference>
<dbReference type="Gene3D" id="3.40.50.720">
    <property type="entry name" value="NAD(P)-binding Rossmann-like Domain"/>
    <property type="match status" value="1"/>
</dbReference>
<dbReference type="Gene3D" id="3.90.180.10">
    <property type="entry name" value="Medium-chain alcohol dehydrogenases, catalytic domain"/>
    <property type="match status" value="1"/>
</dbReference>
<sequence length="362" mass="38938">MTLSNVPQRCKAIVLRKAVDQRGPYKFDAVLEERAIPSLKDGEVLIKVEAAGFNHKEVWTRKGLYPGITTGSVYGADGAGIVVASSDEDDPLLSKKVFLVPTRGWDSDLRGPESRFNIIGGGSNPPIGTFTEYVTVERKYIIPTPDYLSSEEAAAWPVAGVTAWRAAVINAGADKGRNILITGAGGGVALLAVQLSVAKGANVFVTSGSDEKIQKLLPLGVKGGVNYKRKDWPTILGKLLEKEKNGLLDAVIDSAGRDIVEQTSRLLKPGGRIVSYGIDAGGKLTFSMREILRNIQFIGSTMGSQKDLEDATDFIAERKIIPVISHTIDGLESIEKGFEILEKGEQFGKVVVKIRPPPAARL</sequence>
<dbReference type="InterPro" id="IPR036291">
    <property type="entry name" value="NAD(P)-bd_dom_sf"/>
</dbReference>
<evidence type="ECO:0000313" key="3">
    <source>
        <dbReference type="Proteomes" id="UP000736335"/>
    </source>
</evidence>
<protein>
    <recommendedName>
        <fullName evidence="1">Enoyl reductase (ER) domain-containing protein</fullName>
    </recommendedName>
</protein>
<reference evidence="2" key="1">
    <citation type="journal article" date="2020" name="Nat. Commun.">
        <title>Large-scale genome sequencing of mycorrhizal fungi provides insights into the early evolution of symbiotic traits.</title>
        <authorList>
            <person name="Miyauchi S."/>
            <person name="Kiss E."/>
            <person name="Kuo A."/>
            <person name="Drula E."/>
            <person name="Kohler A."/>
            <person name="Sanchez-Garcia M."/>
            <person name="Morin E."/>
            <person name="Andreopoulos B."/>
            <person name="Barry K.W."/>
            <person name="Bonito G."/>
            <person name="Buee M."/>
            <person name="Carver A."/>
            <person name="Chen C."/>
            <person name="Cichocki N."/>
            <person name="Clum A."/>
            <person name="Culley D."/>
            <person name="Crous P.W."/>
            <person name="Fauchery L."/>
            <person name="Girlanda M."/>
            <person name="Hayes R.D."/>
            <person name="Keri Z."/>
            <person name="LaButti K."/>
            <person name="Lipzen A."/>
            <person name="Lombard V."/>
            <person name="Magnuson J."/>
            <person name="Maillard F."/>
            <person name="Murat C."/>
            <person name="Nolan M."/>
            <person name="Ohm R.A."/>
            <person name="Pangilinan J."/>
            <person name="Pereira M.F."/>
            <person name="Perotto S."/>
            <person name="Peter M."/>
            <person name="Pfister S."/>
            <person name="Riley R."/>
            <person name="Sitrit Y."/>
            <person name="Stielow J.B."/>
            <person name="Szollosi G."/>
            <person name="Zifcakova L."/>
            <person name="Stursova M."/>
            <person name="Spatafora J.W."/>
            <person name="Tedersoo L."/>
            <person name="Vaario L.M."/>
            <person name="Yamada A."/>
            <person name="Yan M."/>
            <person name="Wang P."/>
            <person name="Xu J."/>
            <person name="Bruns T."/>
            <person name="Baldrian P."/>
            <person name="Vilgalys R."/>
            <person name="Dunand C."/>
            <person name="Henrissat B."/>
            <person name="Grigoriev I.V."/>
            <person name="Hibbett D."/>
            <person name="Nagy L.G."/>
            <person name="Martin F.M."/>
        </authorList>
    </citation>
    <scope>NUCLEOTIDE SEQUENCE</scope>
    <source>
        <strain evidence="2">UH-Tt-Lm1</strain>
    </source>
</reference>
<feature type="domain" description="Enoyl reductase (ER)" evidence="1">
    <location>
        <begin position="23"/>
        <end position="352"/>
    </location>
</feature>
<keyword evidence="3" id="KW-1185">Reference proteome</keyword>
<dbReference type="Proteomes" id="UP000736335">
    <property type="component" value="Unassembled WGS sequence"/>
</dbReference>
<name>A0A9P6HPM8_9AGAM</name>
<organism evidence="2 3">
    <name type="scientific">Thelephora terrestris</name>
    <dbReference type="NCBI Taxonomy" id="56493"/>
    <lineage>
        <taxon>Eukaryota</taxon>
        <taxon>Fungi</taxon>
        <taxon>Dikarya</taxon>
        <taxon>Basidiomycota</taxon>
        <taxon>Agaricomycotina</taxon>
        <taxon>Agaricomycetes</taxon>
        <taxon>Thelephorales</taxon>
        <taxon>Thelephoraceae</taxon>
        <taxon>Thelephora</taxon>
    </lineage>
</organism>
<dbReference type="Pfam" id="PF08240">
    <property type="entry name" value="ADH_N"/>
    <property type="match status" value="1"/>
</dbReference>
<dbReference type="InterPro" id="IPR013154">
    <property type="entry name" value="ADH-like_N"/>
</dbReference>